<comment type="cofactor">
    <cofactor evidence="1">
        <name>Zn(2+)</name>
        <dbReference type="ChEBI" id="CHEBI:29105"/>
    </cofactor>
</comment>
<feature type="domain" description="ERAP1-like C-terminal" evidence="13">
    <location>
        <begin position="30"/>
        <end position="278"/>
    </location>
</feature>
<keyword evidence="8" id="KW-0862">Zinc</keyword>
<dbReference type="InterPro" id="IPR024571">
    <property type="entry name" value="ERAP1-like_C_dom"/>
</dbReference>
<keyword evidence="7" id="KW-0378">Hydrolase</keyword>
<dbReference type="GO" id="GO:0008270">
    <property type="term" value="F:zinc ion binding"/>
    <property type="evidence" value="ECO:0007669"/>
    <property type="project" value="TreeGrafter"/>
</dbReference>
<keyword evidence="15" id="KW-1185">Reference proteome</keyword>
<sequence length="278" mass="31457">MDFQNTQPKFWMAPDNQSLQITGLPDLSQWIILNIQESGFYRVNYDKVTWQLLNNQLATDHKIIHLVNRAQILDDVFNLATAGVVDYGTALATSVYLQREEDFVPWKVALTSFTYLMNMFERTAGYGALRKYIRTLLTPLYDSVGFADHADDSHLTLNKRVLALHFACRLGHQPCVTNATQLFIKWMNSPLNESVVSANVQSTVLCTGISKGGEDEWNSGWARYTRSNVASEKKILLYAMGCSKEMWILARYLQMAFTSKSGVRKQDSSLVFTAVASN</sequence>
<dbReference type="InterPro" id="IPR050344">
    <property type="entry name" value="Peptidase_M1_aminopeptidases"/>
</dbReference>
<comment type="similarity">
    <text evidence="3">Belongs to the peptidase M1 family.</text>
</comment>
<evidence type="ECO:0000256" key="3">
    <source>
        <dbReference type="ARBA" id="ARBA00010136"/>
    </source>
</evidence>
<dbReference type="Gene3D" id="2.60.40.1910">
    <property type="match status" value="1"/>
</dbReference>
<proteinExistence type="inferred from homology"/>
<keyword evidence="4" id="KW-1003">Cell membrane</keyword>
<evidence type="ECO:0000256" key="2">
    <source>
        <dbReference type="ARBA" id="ARBA00004236"/>
    </source>
</evidence>
<comment type="caution">
    <text evidence="14">The sequence shown here is derived from an EMBL/GenBank/DDBJ whole genome shotgun (WGS) entry which is preliminary data.</text>
</comment>
<evidence type="ECO:0000256" key="1">
    <source>
        <dbReference type="ARBA" id="ARBA00001947"/>
    </source>
</evidence>
<evidence type="ECO:0000256" key="9">
    <source>
        <dbReference type="ARBA" id="ARBA00023049"/>
    </source>
</evidence>
<evidence type="ECO:0000256" key="11">
    <source>
        <dbReference type="ARBA" id="ARBA00023157"/>
    </source>
</evidence>
<dbReference type="PANTHER" id="PTHR11533:SF294">
    <property type="entry name" value="THYROTROPIN-RELEASING HORMONE-DEGRADING ECTOENZYME"/>
    <property type="match status" value="1"/>
</dbReference>
<dbReference type="GO" id="GO:0006508">
    <property type="term" value="P:proteolysis"/>
    <property type="evidence" value="ECO:0007669"/>
    <property type="project" value="UniProtKB-KW"/>
</dbReference>
<evidence type="ECO:0000256" key="4">
    <source>
        <dbReference type="ARBA" id="ARBA00022475"/>
    </source>
</evidence>
<feature type="non-terminal residue" evidence="14">
    <location>
        <position position="278"/>
    </location>
</feature>
<dbReference type="FunFam" id="1.25.50.20:FF:000001">
    <property type="entry name" value="Aminopeptidase"/>
    <property type="match status" value="1"/>
</dbReference>
<dbReference type="GO" id="GO:0005615">
    <property type="term" value="C:extracellular space"/>
    <property type="evidence" value="ECO:0007669"/>
    <property type="project" value="TreeGrafter"/>
</dbReference>
<evidence type="ECO:0000313" key="15">
    <source>
        <dbReference type="Proteomes" id="UP001445076"/>
    </source>
</evidence>
<keyword evidence="12" id="KW-0325">Glycoprotein</keyword>
<keyword evidence="10" id="KW-0472">Membrane</keyword>
<dbReference type="GO" id="GO:0005886">
    <property type="term" value="C:plasma membrane"/>
    <property type="evidence" value="ECO:0007669"/>
    <property type="project" value="UniProtKB-SubCell"/>
</dbReference>
<evidence type="ECO:0000256" key="10">
    <source>
        <dbReference type="ARBA" id="ARBA00023136"/>
    </source>
</evidence>
<evidence type="ECO:0000256" key="12">
    <source>
        <dbReference type="ARBA" id="ARBA00023180"/>
    </source>
</evidence>
<comment type="subcellular location">
    <subcellularLocation>
        <location evidence="2">Cell membrane</location>
    </subcellularLocation>
</comment>
<evidence type="ECO:0000256" key="5">
    <source>
        <dbReference type="ARBA" id="ARBA00022670"/>
    </source>
</evidence>
<dbReference type="GO" id="GO:0042277">
    <property type="term" value="F:peptide binding"/>
    <property type="evidence" value="ECO:0007669"/>
    <property type="project" value="TreeGrafter"/>
</dbReference>
<keyword evidence="9" id="KW-0482">Metalloprotease</keyword>
<accession>A0AAW0XUL0</accession>
<evidence type="ECO:0000256" key="6">
    <source>
        <dbReference type="ARBA" id="ARBA00022723"/>
    </source>
</evidence>
<keyword evidence="5" id="KW-0645">Protease</keyword>
<protein>
    <recommendedName>
        <fullName evidence="13">ERAP1-like C-terminal domain-containing protein</fullName>
    </recommendedName>
</protein>
<dbReference type="GO" id="GO:0043171">
    <property type="term" value="P:peptide catabolic process"/>
    <property type="evidence" value="ECO:0007669"/>
    <property type="project" value="TreeGrafter"/>
</dbReference>
<organism evidence="14 15">
    <name type="scientific">Cherax quadricarinatus</name>
    <name type="common">Australian red claw crayfish</name>
    <dbReference type="NCBI Taxonomy" id="27406"/>
    <lineage>
        <taxon>Eukaryota</taxon>
        <taxon>Metazoa</taxon>
        <taxon>Ecdysozoa</taxon>
        <taxon>Arthropoda</taxon>
        <taxon>Crustacea</taxon>
        <taxon>Multicrustacea</taxon>
        <taxon>Malacostraca</taxon>
        <taxon>Eumalacostraca</taxon>
        <taxon>Eucarida</taxon>
        <taxon>Decapoda</taxon>
        <taxon>Pleocyemata</taxon>
        <taxon>Astacidea</taxon>
        <taxon>Parastacoidea</taxon>
        <taxon>Parastacidae</taxon>
        <taxon>Cherax</taxon>
    </lineage>
</organism>
<dbReference type="Gene3D" id="1.25.50.20">
    <property type="match status" value="1"/>
</dbReference>
<evidence type="ECO:0000259" key="13">
    <source>
        <dbReference type="Pfam" id="PF11838"/>
    </source>
</evidence>
<dbReference type="AlphaFoldDB" id="A0AAW0XUL0"/>
<dbReference type="GO" id="GO:0005737">
    <property type="term" value="C:cytoplasm"/>
    <property type="evidence" value="ECO:0007669"/>
    <property type="project" value="TreeGrafter"/>
</dbReference>
<evidence type="ECO:0000256" key="8">
    <source>
        <dbReference type="ARBA" id="ARBA00022833"/>
    </source>
</evidence>
<keyword evidence="11" id="KW-1015">Disulfide bond</keyword>
<keyword evidence="6" id="KW-0479">Metal-binding</keyword>
<reference evidence="14 15" key="1">
    <citation type="journal article" date="2024" name="BMC Genomics">
        <title>Genome assembly of redclaw crayfish (Cherax quadricarinatus) provides insights into its immune adaptation and hypoxia tolerance.</title>
        <authorList>
            <person name="Liu Z."/>
            <person name="Zheng J."/>
            <person name="Li H."/>
            <person name="Fang K."/>
            <person name="Wang S."/>
            <person name="He J."/>
            <person name="Zhou D."/>
            <person name="Weng S."/>
            <person name="Chi M."/>
            <person name="Gu Z."/>
            <person name="He J."/>
            <person name="Li F."/>
            <person name="Wang M."/>
        </authorList>
    </citation>
    <scope>NUCLEOTIDE SEQUENCE [LARGE SCALE GENOMIC DNA]</scope>
    <source>
        <strain evidence="14">ZL_2023a</strain>
    </source>
</reference>
<dbReference type="PANTHER" id="PTHR11533">
    <property type="entry name" value="PROTEASE M1 ZINC METALLOPROTEASE"/>
    <property type="match status" value="1"/>
</dbReference>
<evidence type="ECO:0000256" key="7">
    <source>
        <dbReference type="ARBA" id="ARBA00022801"/>
    </source>
</evidence>
<dbReference type="EMBL" id="JARKIK010000025">
    <property type="protein sequence ID" value="KAK8743374.1"/>
    <property type="molecule type" value="Genomic_DNA"/>
</dbReference>
<gene>
    <name evidence="14" type="ORF">OTU49_001406</name>
</gene>
<dbReference type="Pfam" id="PF11838">
    <property type="entry name" value="ERAP1_C"/>
    <property type="match status" value="1"/>
</dbReference>
<dbReference type="GO" id="GO:0070006">
    <property type="term" value="F:metalloaminopeptidase activity"/>
    <property type="evidence" value="ECO:0007669"/>
    <property type="project" value="TreeGrafter"/>
</dbReference>
<dbReference type="Proteomes" id="UP001445076">
    <property type="component" value="Unassembled WGS sequence"/>
</dbReference>
<evidence type="ECO:0000313" key="14">
    <source>
        <dbReference type="EMBL" id="KAK8743374.1"/>
    </source>
</evidence>
<name>A0AAW0XUL0_CHEQU</name>